<name>A0A0F9JLG9_9ZZZZ</name>
<dbReference type="AlphaFoldDB" id="A0A0F9JLG9"/>
<accession>A0A0F9JLG9</accession>
<gene>
    <name evidence="1" type="ORF">LCGC14_1811250</name>
</gene>
<sequence>MGRITKSIFFPPKDKALARKISIRTPNAFRKSIKILKKQGLNLKEKKALVLARTRARVQLARKNLSLRERKQFEVISRMRIPKVTGKKKR</sequence>
<evidence type="ECO:0000313" key="1">
    <source>
        <dbReference type="EMBL" id="KKL99757.1"/>
    </source>
</evidence>
<reference evidence="1" key="1">
    <citation type="journal article" date="2015" name="Nature">
        <title>Complex archaea that bridge the gap between prokaryotes and eukaryotes.</title>
        <authorList>
            <person name="Spang A."/>
            <person name="Saw J.H."/>
            <person name="Jorgensen S.L."/>
            <person name="Zaremba-Niedzwiedzka K."/>
            <person name="Martijn J."/>
            <person name="Lind A.E."/>
            <person name="van Eijk R."/>
            <person name="Schleper C."/>
            <person name="Guy L."/>
            <person name="Ettema T.J."/>
        </authorList>
    </citation>
    <scope>NUCLEOTIDE SEQUENCE</scope>
</reference>
<proteinExistence type="predicted"/>
<comment type="caution">
    <text evidence="1">The sequence shown here is derived from an EMBL/GenBank/DDBJ whole genome shotgun (WGS) entry which is preliminary data.</text>
</comment>
<dbReference type="EMBL" id="LAZR01017595">
    <property type="protein sequence ID" value="KKL99757.1"/>
    <property type="molecule type" value="Genomic_DNA"/>
</dbReference>
<protein>
    <submittedName>
        <fullName evidence="1">Uncharacterized protein</fullName>
    </submittedName>
</protein>
<organism evidence="1">
    <name type="scientific">marine sediment metagenome</name>
    <dbReference type="NCBI Taxonomy" id="412755"/>
    <lineage>
        <taxon>unclassified sequences</taxon>
        <taxon>metagenomes</taxon>
        <taxon>ecological metagenomes</taxon>
    </lineage>
</organism>